<evidence type="ECO:0000313" key="2">
    <source>
        <dbReference type="Proteomes" id="UP000478546"/>
    </source>
</evidence>
<dbReference type="EMBL" id="JAAEAA010000019">
    <property type="protein sequence ID" value="NDK57076.1"/>
    <property type="molecule type" value="Genomic_DNA"/>
</dbReference>
<accession>A0A6B2H7X2</accession>
<keyword evidence="2" id="KW-1185">Reference proteome</keyword>
<dbReference type="Proteomes" id="UP000478546">
    <property type="component" value="Unassembled WGS sequence"/>
</dbReference>
<evidence type="ECO:0000313" key="1">
    <source>
        <dbReference type="EMBL" id="NDK57076.1"/>
    </source>
</evidence>
<protein>
    <submittedName>
        <fullName evidence="1">Uncharacterized protein</fullName>
    </submittedName>
</protein>
<name>A0A6B2H7X2_9BACT</name>
<comment type="caution">
    <text evidence="1">The sequence shown here is derived from an EMBL/GenBank/DDBJ whole genome shotgun (WGS) entry which is preliminary data.</text>
</comment>
<dbReference type="AlphaFoldDB" id="A0A6B2H7X2"/>
<dbReference type="RefSeq" id="WP_162347135.1">
    <property type="nucleotide sequence ID" value="NZ_JAAEAA010000019.1"/>
</dbReference>
<proteinExistence type="predicted"/>
<organism evidence="1 2">
    <name type="scientific">Pontibacter fetidus</name>
    <dbReference type="NCBI Taxonomy" id="2700082"/>
    <lineage>
        <taxon>Bacteria</taxon>
        <taxon>Pseudomonadati</taxon>
        <taxon>Bacteroidota</taxon>
        <taxon>Cytophagia</taxon>
        <taxon>Cytophagales</taxon>
        <taxon>Hymenobacteraceae</taxon>
        <taxon>Pontibacter</taxon>
    </lineage>
</organism>
<gene>
    <name evidence="1" type="ORF">GWO68_14210</name>
</gene>
<sequence>MEKYTTLLDDATKKLIELGKQQELVNELLSKAPPVLWFGNNLSPKEKIVTIGANPSREEFLKENKFKAQERLNSGGNLEYIDERLSRFKVLSNEQDWTHILENPSLKEEIFISYNDYFKRNPYKWFGKKASGNDSSYNVEGFINALDGSYYEGEKRYQCLHIDLMPFPTISDFTSILVESEKYIFKNDWARNFLDRLITEINPNKIIVFGRTNLNYLTRFWNISNIGEEYTFNALTENGRNSSSKYWIFDYKGIDVIGLSVNLGNPKGFSKKTLSEFGKAIKNSLT</sequence>
<reference evidence="1 2" key="1">
    <citation type="submission" date="2020-01" db="EMBL/GenBank/DDBJ databases">
        <authorList>
            <person name="Kim M.K."/>
        </authorList>
    </citation>
    <scope>NUCLEOTIDE SEQUENCE [LARGE SCALE GENOMIC DNA]</scope>
    <source>
        <strain evidence="1 2">BT213</strain>
    </source>
</reference>